<accession>A0A098VVQ2</accession>
<evidence type="ECO:0000313" key="4">
    <source>
        <dbReference type="Proteomes" id="UP000029725"/>
    </source>
</evidence>
<sequence>MKTIYLICLVAFIVLFLNISEVASEANVPNKDEPKKDAKKDDAKKGDIKTDDLKKNITAAIDPNEQKKLTLGGSSSSNMNGAVFLCGTLVSVAVAFFSPEPTIFFLCGVSTAHLF</sequence>
<feature type="compositionally biased region" description="Basic and acidic residues" evidence="1">
    <location>
        <begin position="30"/>
        <end position="47"/>
    </location>
</feature>
<feature type="region of interest" description="Disordered" evidence="1">
    <location>
        <begin position="26"/>
        <end position="47"/>
    </location>
</feature>
<gene>
    <name evidence="3" type="ORF">DI09_116p80</name>
</gene>
<evidence type="ECO:0000256" key="2">
    <source>
        <dbReference type="SAM" id="SignalP"/>
    </source>
</evidence>
<evidence type="ECO:0000313" key="3">
    <source>
        <dbReference type="EMBL" id="KGG53032.1"/>
    </source>
</evidence>
<dbReference type="HOGENOM" id="CLU_2109608_0_0_1"/>
<comment type="caution">
    <text evidence="3">The sequence shown here is derived from an EMBL/GenBank/DDBJ whole genome shotgun (WGS) entry which is preliminary data.</text>
</comment>
<keyword evidence="2" id="KW-0732">Signal</keyword>
<evidence type="ECO:0000256" key="1">
    <source>
        <dbReference type="SAM" id="MobiDB-lite"/>
    </source>
</evidence>
<dbReference type="EMBL" id="JMKJ01000018">
    <property type="protein sequence ID" value="KGG53032.1"/>
    <property type="molecule type" value="Genomic_DNA"/>
</dbReference>
<dbReference type="GeneID" id="25258088"/>
<name>A0A098VVQ2_9MICR</name>
<keyword evidence="4" id="KW-1185">Reference proteome</keyword>
<dbReference type="AlphaFoldDB" id="A0A098VVQ2"/>
<dbReference type="VEuPathDB" id="MicrosporidiaDB:DI09_116p80"/>
<organism evidence="3 4">
    <name type="scientific">Mitosporidium daphniae</name>
    <dbReference type="NCBI Taxonomy" id="1485682"/>
    <lineage>
        <taxon>Eukaryota</taxon>
        <taxon>Fungi</taxon>
        <taxon>Fungi incertae sedis</taxon>
        <taxon>Microsporidia</taxon>
        <taxon>Mitosporidium</taxon>
    </lineage>
</organism>
<proteinExistence type="predicted"/>
<feature type="chain" id="PRO_5001950723" evidence="2">
    <location>
        <begin position="25"/>
        <end position="115"/>
    </location>
</feature>
<dbReference type="RefSeq" id="XP_013239468.1">
    <property type="nucleotide sequence ID" value="XM_013384014.1"/>
</dbReference>
<dbReference type="Proteomes" id="UP000029725">
    <property type="component" value="Unassembled WGS sequence"/>
</dbReference>
<protein>
    <submittedName>
        <fullName evidence="3">Uncharacterized protein</fullName>
    </submittedName>
</protein>
<feature type="signal peptide" evidence="2">
    <location>
        <begin position="1"/>
        <end position="24"/>
    </location>
</feature>
<reference evidence="3 4" key="1">
    <citation type="submission" date="2014-04" db="EMBL/GenBank/DDBJ databases">
        <title>A new species of microsporidia sheds light on the evolution of extreme parasitism.</title>
        <authorList>
            <person name="Haag K.L."/>
            <person name="James T.Y."/>
            <person name="Larsson R."/>
            <person name="Schaer T.M."/>
            <person name="Refardt D."/>
            <person name="Pombert J.-F."/>
            <person name="Ebert D."/>
        </authorList>
    </citation>
    <scope>NUCLEOTIDE SEQUENCE [LARGE SCALE GENOMIC DNA]</scope>
    <source>
        <strain evidence="3 4">UGP3</strain>
        <tissue evidence="3">Spores</tissue>
    </source>
</reference>